<evidence type="ECO:0000313" key="3">
    <source>
        <dbReference type="Proteomes" id="UP000184501"/>
    </source>
</evidence>
<dbReference type="GO" id="GO:0003677">
    <property type="term" value="F:DNA binding"/>
    <property type="evidence" value="ECO:0007669"/>
    <property type="project" value="InterPro"/>
</dbReference>
<accession>A0A1M4Z7Q4</accession>
<gene>
    <name evidence="2" type="ORF">SAMN05444320_102624</name>
</gene>
<dbReference type="InterPro" id="IPR001387">
    <property type="entry name" value="Cro/C1-type_HTH"/>
</dbReference>
<dbReference type="Gene3D" id="1.10.260.40">
    <property type="entry name" value="lambda repressor-like DNA-binding domains"/>
    <property type="match status" value="1"/>
</dbReference>
<dbReference type="InterPro" id="IPR010982">
    <property type="entry name" value="Lambda_DNA-bd_dom_sf"/>
</dbReference>
<dbReference type="AlphaFoldDB" id="A0A1M4Z7Q4"/>
<reference evidence="2 3" key="1">
    <citation type="submission" date="2016-11" db="EMBL/GenBank/DDBJ databases">
        <authorList>
            <person name="Jaros S."/>
            <person name="Januszkiewicz K."/>
            <person name="Wedrychowicz H."/>
        </authorList>
    </citation>
    <scope>NUCLEOTIDE SEQUENCE [LARGE SCALE GENOMIC DNA]</scope>
    <source>
        <strain evidence="2 3">DSM 44523</strain>
    </source>
</reference>
<name>A0A1M4Z7Q4_STRHI</name>
<sequence length="404" mass="44380">MPSPDATIGARVRRLREHAGKSRAALAGLLGKSEDWLKKIERGDRGLTVQMATCLARQLGVRDLREIYGDELAGPIATTDRPGHPLANAVGLALTTYLAPTDKPVALDHLQSRVDSTWRTWHTSPTMRTDVGEALPSLLTAARAAVTSVSSDTDRRKARFVLSEAYHLGQAFLAWVDGASHWYWLTVDRGLQMGEDADDPVARAAGLMYYAFALRVVGQPEGALDVLNTAVEALDPVLDAGDPDVWGMRGALHLAVASTTARHLGDPSAWVAVEEADRVAARLPKGYVHPRHPFSRSHVDLHRCWVAQCLGDTTDALRHADTIEPDDIPSRVWQAQHLITVARAYHQRRDTTALLPLVQAERYSREAVQFSMPAREVIIDLARNGRDAVRREANALAQRVKVLV</sequence>
<dbReference type="RefSeq" id="WP_073480827.1">
    <property type="nucleotide sequence ID" value="NZ_FQVN01000002.1"/>
</dbReference>
<dbReference type="STRING" id="2017.SAMN05444320_102624"/>
<keyword evidence="3" id="KW-1185">Reference proteome</keyword>
<proteinExistence type="predicted"/>
<evidence type="ECO:0000313" key="2">
    <source>
        <dbReference type="EMBL" id="SHF13782.1"/>
    </source>
</evidence>
<dbReference type="SMART" id="SM00530">
    <property type="entry name" value="HTH_XRE"/>
    <property type="match status" value="1"/>
</dbReference>
<organism evidence="2 3">
    <name type="scientific">Streptoalloteichus hindustanus</name>
    <dbReference type="NCBI Taxonomy" id="2017"/>
    <lineage>
        <taxon>Bacteria</taxon>
        <taxon>Bacillati</taxon>
        <taxon>Actinomycetota</taxon>
        <taxon>Actinomycetes</taxon>
        <taxon>Pseudonocardiales</taxon>
        <taxon>Pseudonocardiaceae</taxon>
        <taxon>Streptoalloteichus</taxon>
    </lineage>
</organism>
<dbReference type="Proteomes" id="UP000184501">
    <property type="component" value="Unassembled WGS sequence"/>
</dbReference>
<dbReference type="OrthoDB" id="3504495at2"/>
<evidence type="ECO:0000259" key="1">
    <source>
        <dbReference type="PROSITE" id="PS50943"/>
    </source>
</evidence>
<dbReference type="SUPFAM" id="SSF47413">
    <property type="entry name" value="lambda repressor-like DNA-binding domains"/>
    <property type="match status" value="1"/>
</dbReference>
<feature type="domain" description="HTH cro/C1-type" evidence="1">
    <location>
        <begin position="12"/>
        <end position="67"/>
    </location>
</feature>
<protein>
    <submittedName>
        <fullName evidence="2">Helix-turn-helix domain-containing protein</fullName>
    </submittedName>
</protein>
<dbReference type="Pfam" id="PF13560">
    <property type="entry name" value="HTH_31"/>
    <property type="match status" value="1"/>
</dbReference>
<dbReference type="EMBL" id="FQVN01000002">
    <property type="protein sequence ID" value="SHF13782.1"/>
    <property type="molecule type" value="Genomic_DNA"/>
</dbReference>
<dbReference type="PROSITE" id="PS50943">
    <property type="entry name" value="HTH_CROC1"/>
    <property type="match status" value="1"/>
</dbReference>
<dbReference type="CDD" id="cd00093">
    <property type="entry name" value="HTH_XRE"/>
    <property type="match status" value="1"/>
</dbReference>